<evidence type="ECO:0000313" key="2">
    <source>
        <dbReference type="EMBL" id="KZP12988.1"/>
    </source>
</evidence>
<feature type="compositionally biased region" description="Basic and acidic residues" evidence="1">
    <location>
        <begin position="228"/>
        <end position="238"/>
    </location>
</feature>
<proteinExistence type="predicted"/>
<sequence>MAVEDRKEMVVNAEINLSVFEALERVDPPSCRSRAGLCIDTDKPSDMEPGLGTMKLSLYNVHAFLILDLEGHRVLAKYHRPKSHPRGEPLEDSPPSDATLHLWDDVGTWLRNKRENSAQSQLIARFTCTQGSRPRSRPTARQEVAPRAPPSAVPASTAYSRDWGYEPFAALPSMSSSSAASNLAVKEEILSSSFQYNIPSSVHAQYSARGVANSQLTRKWQDAIRRMASGSHHDDHHLQPHRPPTCQPSTRPAPYTTSSDSPPRIQRVYQQQRRHWQRAETPMSTSLFDAGPSIQPLQYFPRDAGARMEGRPRTARRQHPEPESPASSMSPEP</sequence>
<feature type="compositionally biased region" description="Basic and acidic residues" evidence="1">
    <location>
        <begin position="304"/>
        <end position="322"/>
    </location>
</feature>
<dbReference type="Proteomes" id="UP000076532">
    <property type="component" value="Unassembled WGS sequence"/>
</dbReference>
<evidence type="ECO:0000256" key="1">
    <source>
        <dbReference type="SAM" id="MobiDB-lite"/>
    </source>
</evidence>
<feature type="compositionally biased region" description="Low complexity" evidence="1">
    <location>
        <begin position="324"/>
        <end position="333"/>
    </location>
</feature>
<feature type="compositionally biased region" description="Polar residues" evidence="1">
    <location>
        <begin position="247"/>
        <end position="261"/>
    </location>
</feature>
<reference evidence="2 3" key="1">
    <citation type="journal article" date="2016" name="Mol. Biol. Evol.">
        <title>Comparative Genomics of Early-Diverging Mushroom-Forming Fungi Provides Insights into the Origins of Lignocellulose Decay Capabilities.</title>
        <authorList>
            <person name="Nagy L.G."/>
            <person name="Riley R."/>
            <person name="Tritt A."/>
            <person name="Adam C."/>
            <person name="Daum C."/>
            <person name="Floudas D."/>
            <person name="Sun H."/>
            <person name="Yadav J.S."/>
            <person name="Pangilinan J."/>
            <person name="Larsson K.H."/>
            <person name="Matsuura K."/>
            <person name="Barry K."/>
            <person name="Labutti K."/>
            <person name="Kuo R."/>
            <person name="Ohm R.A."/>
            <person name="Bhattacharya S.S."/>
            <person name="Shirouzu T."/>
            <person name="Yoshinaga Y."/>
            <person name="Martin F.M."/>
            <person name="Grigoriev I.V."/>
            <person name="Hibbett D.S."/>
        </authorList>
    </citation>
    <scope>NUCLEOTIDE SEQUENCE [LARGE SCALE GENOMIC DNA]</scope>
    <source>
        <strain evidence="2 3">CBS 109695</strain>
    </source>
</reference>
<dbReference type="EMBL" id="KV417639">
    <property type="protein sequence ID" value="KZP12988.1"/>
    <property type="molecule type" value="Genomic_DNA"/>
</dbReference>
<protein>
    <submittedName>
        <fullName evidence="2">Uncharacterized protein</fullName>
    </submittedName>
</protein>
<dbReference type="AlphaFoldDB" id="A0A166BUI7"/>
<dbReference type="STRING" id="436010.A0A166BUI7"/>
<accession>A0A166BUI7</accession>
<organism evidence="2 3">
    <name type="scientific">Athelia psychrophila</name>
    <dbReference type="NCBI Taxonomy" id="1759441"/>
    <lineage>
        <taxon>Eukaryota</taxon>
        <taxon>Fungi</taxon>
        <taxon>Dikarya</taxon>
        <taxon>Basidiomycota</taxon>
        <taxon>Agaricomycotina</taxon>
        <taxon>Agaricomycetes</taxon>
        <taxon>Agaricomycetidae</taxon>
        <taxon>Atheliales</taxon>
        <taxon>Atheliaceae</taxon>
        <taxon>Athelia</taxon>
    </lineage>
</organism>
<feature type="region of interest" description="Disordered" evidence="1">
    <location>
        <begin position="228"/>
        <end position="333"/>
    </location>
</feature>
<name>A0A166BUI7_9AGAM</name>
<evidence type="ECO:0000313" key="3">
    <source>
        <dbReference type="Proteomes" id="UP000076532"/>
    </source>
</evidence>
<gene>
    <name evidence="2" type="ORF">FIBSPDRAFT_936600</name>
</gene>
<feature type="region of interest" description="Disordered" evidence="1">
    <location>
        <begin position="129"/>
        <end position="156"/>
    </location>
</feature>
<keyword evidence="3" id="KW-1185">Reference proteome</keyword>